<protein>
    <submittedName>
        <fullName evidence="4">Hippurate hydrolase</fullName>
    </submittedName>
</protein>
<feature type="binding site" evidence="2">
    <location>
        <position position="167"/>
    </location>
    <ligand>
        <name>Mn(2+)</name>
        <dbReference type="ChEBI" id="CHEBI:29035"/>
        <label>2</label>
    </ligand>
</feature>
<dbReference type="PANTHER" id="PTHR11014">
    <property type="entry name" value="PEPTIDASE M20 FAMILY MEMBER"/>
    <property type="match status" value="1"/>
</dbReference>
<dbReference type="GO" id="GO:0046872">
    <property type="term" value="F:metal ion binding"/>
    <property type="evidence" value="ECO:0007669"/>
    <property type="project" value="UniProtKB-KW"/>
</dbReference>
<keyword evidence="1 4" id="KW-0378">Hydrolase</keyword>
<dbReference type="Gene3D" id="3.30.70.360">
    <property type="match status" value="1"/>
</dbReference>
<evidence type="ECO:0000313" key="5">
    <source>
        <dbReference type="Proteomes" id="UP000294692"/>
    </source>
</evidence>
<dbReference type="InterPro" id="IPR036264">
    <property type="entry name" value="Bact_exopeptidase_dim_dom"/>
</dbReference>
<evidence type="ECO:0000313" key="4">
    <source>
        <dbReference type="EMBL" id="TCV03269.1"/>
    </source>
</evidence>
<gene>
    <name evidence="4" type="ORF">EV686_101733</name>
</gene>
<feature type="binding site" evidence="2">
    <location>
        <position position="139"/>
    </location>
    <ligand>
        <name>Mn(2+)</name>
        <dbReference type="ChEBI" id="CHEBI:29035"/>
        <label>2</label>
    </ligand>
</feature>
<dbReference type="InterPro" id="IPR017439">
    <property type="entry name" value="Amidohydrolase"/>
</dbReference>
<dbReference type="SUPFAM" id="SSF55031">
    <property type="entry name" value="Bacterial exopeptidase dimerisation domain"/>
    <property type="match status" value="1"/>
</dbReference>
<dbReference type="Proteomes" id="UP000294692">
    <property type="component" value="Unassembled WGS sequence"/>
</dbReference>
<dbReference type="AlphaFoldDB" id="A0A4R3VHT7"/>
<dbReference type="EMBL" id="SMBX01000001">
    <property type="protein sequence ID" value="TCV03269.1"/>
    <property type="molecule type" value="Genomic_DNA"/>
</dbReference>
<dbReference type="SUPFAM" id="SSF53187">
    <property type="entry name" value="Zn-dependent exopeptidases"/>
    <property type="match status" value="1"/>
</dbReference>
<evidence type="ECO:0000256" key="2">
    <source>
        <dbReference type="PIRSR" id="PIRSR005962-1"/>
    </source>
</evidence>
<organism evidence="4 5">
    <name type="scientific">Paracandidimonas soli</name>
    <dbReference type="NCBI Taxonomy" id="1917182"/>
    <lineage>
        <taxon>Bacteria</taxon>
        <taxon>Pseudomonadati</taxon>
        <taxon>Pseudomonadota</taxon>
        <taxon>Betaproteobacteria</taxon>
        <taxon>Burkholderiales</taxon>
        <taxon>Alcaligenaceae</taxon>
        <taxon>Paracandidimonas</taxon>
    </lineage>
</organism>
<evidence type="ECO:0000256" key="1">
    <source>
        <dbReference type="ARBA" id="ARBA00022801"/>
    </source>
</evidence>
<proteinExistence type="predicted"/>
<sequence>MPIPASPMTMQELDERLRAVRHHLHQNPELAFQEHETADYVAGILRTQGFSVTTGIAGTGIVATMRCGNGVGSIGLRADMDALPIHEETGLPYASCKDGKMHACGHDGHTSMLLGAAHLLSRNRNFSGTVNLIFQPAEERGFDSGGKAMVEAGLFEQFPCDRIFAMHNHPGLAQGHFMSRPGPYMAAGDRVFITIKGSGGHAARPHLARDPLVAAAATVMALQTVVSRNIDPQECAVVSVGKLQSGLALNVIPDTADIGISVRSFSTDVRRRLKERIIDIVESTARSYDTRAVIDYREGYPVLVNDEIQTQAALDAASALVGEERVIRHGERQVGSEDFGYMLQQRPGALIRIGNGPAESDARLHNPKYDFNDDNLLLGARFWERLVSHCLPVS</sequence>
<dbReference type="RefSeq" id="WP_132473554.1">
    <property type="nucleotide sequence ID" value="NZ_JBEBWM010000072.1"/>
</dbReference>
<dbReference type="NCBIfam" id="TIGR01891">
    <property type="entry name" value="amidohydrolases"/>
    <property type="match status" value="1"/>
</dbReference>
<keyword evidence="2" id="KW-0479">Metal-binding</keyword>
<dbReference type="FunFam" id="3.30.70.360:FF:000001">
    <property type="entry name" value="N-acetyldiaminopimelate deacetylase"/>
    <property type="match status" value="1"/>
</dbReference>
<dbReference type="PANTHER" id="PTHR11014:SF63">
    <property type="entry name" value="METALLOPEPTIDASE, PUTATIVE (AFU_ORTHOLOGUE AFUA_6G09600)-RELATED"/>
    <property type="match status" value="1"/>
</dbReference>
<dbReference type="CDD" id="cd05666">
    <property type="entry name" value="M20_Acy1-like"/>
    <property type="match status" value="1"/>
</dbReference>
<dbReference type="Pfam" id="PF01546">
    <property type="entry name" value="Peptidase_M20"/>
    <property type="match status" value="1"/>
</dbReference>
<keyword evidence="2" id="KW-0464">Manganese</keyword>
<comment type="cofactor">
    <cofactor evidence="2">
        <name>Mn(2+)</name>
        <dbReference type="ChEBI" id="CHEBI:29035"/>
    </cofactor>
    <text evidence="2">The Mn(2+) ion enhances activity.</text>
</comment>
<evidence type="ECO:0000259" key="3">
    <source>
        <dbReference type="Pfam" id="PF07687"/>
    </source>
</evidence>
<dbReference type="Pfam" id="PF07687">
    <property type="entry name" value="M20_dimer"/>
    <property type="match status" value="1"/>
</dbReference>
<dbReference type="InterPro" id="IPR011650">
    <property type="entry name" value="Peptidase_M20_dimer"/>
</dbReference>
<dbReference type="GO" id="GO:0019877">
    <property type="term" value="P:diaminopimelate biosynthetic process"/>
    <property type="evidence" value="ECO:0007669"/>
    <property type="project" value="UniProtKB-ARBA"/>
</dbReference>
<accession>A0A4R3VHT7</accession>
<comment type="caution">
    <text evidence="4">The sequence shown here is derived from an EMBL/GenBank/DDBJ whole genome shotgun (WGS) entry which is preliminary data.</text>
</comment>
<dbReference type="Gene3D" id="3.40.630.10">
    <property type="entry name" value="Zn peptidases"/>
    <property type="match status" value="1"/>
</dbReference>
<name>A0A4R3VHT7_9BURK</name>
<dbReference type="OrthoDB" id="8875216at2"/>
<feature type="binding site" evidence="2">
    <location>
        <position position="106"/>
    </location>
    <ligand>
        <name>Mn(2+)</name>
        <dbReference type="ChEBI" id="CHEBI:29035"/>
        <label>2</label>
    </ligand>
</feature>
<feature type="domain" description="Peptidase M20 dimerisation" evidence="3">
    <location>
        <begin position="193"/>
        <end position="288"/>
    </location>
</feature>
<feature type="binding site" evidence="2">
    <location>
        <position position="104"/>
    </location>
    <ligand>
        <name>Mn(2+)</name>
        <dbReference type="ChEBI" id="CHEBI:29035"/>
        <label>2</label>
    </ligand>
</feature>
<dbReference type="GO" id="GO:0050118">
    <property type="term" value="F:N-acetyldiaminopimelate deacetylase activity"/>
    <property type="evidence" value="ECO:0007669"/>
    <property type="project" value="UniProtKB-ARBA"/>
</dbReference>
<feature type="binding site" evidence="2">
    <location>
        <position position="365"/>
    </location>
    <ligand>
        <name>Mn(2+)</name>
        <dbReference type="ChEBI" id="CHEBI:29035"/>
        <label>2</label>
    </ligand>
</feature>
<reference evidence="4 5" key="1">
    <citation type="submission" date="2019-03" db="EMBL/GenBank/DDBJ databases">
        <title>Genomic Encyclopedia of Type Strains, Phase IV (KMG-IV): sequencing the most valuable type-strain genomes for metagenomic binning, comparative biology and taxonomic classification.</title>
        <authorList>
            <person name="Goeker M."/>
        </authorList>
    </citation>
    <scope>NUCLEOTIDE SEQUENCE [LARGE SCALE GENOMIC DNA]</scope>
    <source>
        <strain evidence="4 5">DSM 100048</strain>
    </source>
</reference>
<dbReference type="PIRSF" id="PIRSF005962">
    <property type="entry name" value="Pept_M20D_amidohydro"/>
    <property type="match status" value="1"/>
</dbReference>
<keyword evidence="5" id="KW-1185">Reference proteome</keyword>
<dbReference type="InterPro" id="IPR002933">
    <property type="entry name" value="Peptidase_M20"/>
</dbReference>